<dbReference type="Pfam" id="PF06992">
    <property type="entry name" value="Phage_lambda_P"/>
    <property type="match status" value="1"/>
</dbReference>
<reference evidence="1 2" key="1">
    <citation type="journal article" date="2016" name="Appl. Environ. Microbiol.">
        <title>Lack of Overt Genome Reduction in the Bryostatin-Producing Bryozoan Symbiont "Candidatus Endobugula sertula".</title>
        <authorList>
            <person name="Miller I.J."/>
            <person name="Vanee N."/>
            <person name="Fong S.S."/>
            <person name="Lim-Fong G.E."/>
            <person name="Kwan J.C."/>
        </authorList>
    </citation>
    <scope>NUCLEOTIDE SEQUENCE [LARGE SCALE GENOMIC DNA]</scope>
    <source>
        <strain evidence="1">AB1-4</strain>
    </source>
</reference>
<dbReference type="GO" id="GO:0006270">
    <property type="term" value="P:DNA replication initiation"/>
    <property type="evidence" value="ECO:0007669"/>
    <property type="project" value="InterPro"/>
</dbReference>
<dbReference type="AlphaFoldDB" id="A0A1D2QRL5"/>
<dbReference type="InterPro" id="IPR009731">
    <property type="entry name" value="P-like"/>
</dbReference>
<dbReference type="EMBL" id="MDLC01000012">
    <property type="protein sequence ID" value="ODS24229.1"/>
    <property type="molecule type" value="Genomic_DNA"/>
</dbReference>
<gene>
    <name evidence="1" type="ORF">AB835_04975</name>
</gene>
<organism evidence="1 2">
    <name type="scientific">Candidatus Endobugula sertula</name>
    <name type="common">Bugula neritina bacterial symbiont</name>
    <dbReference type="NCBI Taxonomy" id="62101"/>
    <lineage>
        <taxon>Bacteria</taxon>
        <taxon>Pseudomonadati</taxon>
        <taxon>Pseudomonadota</taxon>
        <taxon>Gammaproteobacteria</taxon>
        <taxon>Cellvibrionales</taxon>
        <taxon>Cellvibrionaceae</taxon>
        <taxon>Candidatus Endobugula</taxon>
    </lineage>
</organism>
<evidence type="ECO:0000313" key="2">
    <source>
        <dbReference type="Proteomes" id="UP000242502"/>
    </source>
</evidence>
<evidence type="ECO:0008006" key="3">
    <source>
        <dbReference type="Google" id="ProtNLM"/>
    </source>
</evidence>
<sequence>MSQSEKDQLIDTINQSFELLRLNYHHLYFSAYSEIDALNSAKRLWMENLSPFKPDVILKTVHLLIKESDYLPTISRVIRGCLEVDNTHSLPDVHSAYIEACRAPSPKRNAPWSHPAVYYAGQQSNWYFLANNTEATAFPIFKTHYETLYQRVLNGEALPEITPLALPDQKTQALSKEENITQLQKMRTELGI</sequence>
<name>A0A1D2QRL5_9GAMM</name>
<evidence type="ECO:0000313" key="1">
    <source>
        <dbReference type="EMBL" id="ODS24229.1"/>
    </source>
</evidence>
<accession>A0A1D2QRL5</accession>
<dbReference type="STRING" id="62101.AB835_04975"/>
<dbReference type="Proteomes" id="UP000242502">
    <property type="component" value="Unassembled WGS sequence"/>
</dbReference>
<comment type="caution">
    <text evidence="1">The sequence shown here is derived from an EMBL/GenBank/DDBJ whole genome shotgun (WGS) entry which is preliminary data.</text>
</comment>
<proteinExistence type="predicted"/>
<protein>
    <recommendedName>
        <fullName evidence="3">Replicative helicase inhibitor G39P N-terminal domain-containing protein</fullName>
    </recommendedName>
</protein>